<gene>
    <name evidence="2" type="ORF">CHC_T00002538001</name>
</gene>
<dbReference type="AlphaFoldDB" id="R7Q8V9"/>
<protein>
    <submittedName>
        <fullName evidence="2">Uncharacterized protein</fullName>
    </submittedName>
</protein>
<dbReference type="RefSeq" id="XP_005713650.1">
    <property type="nucleotide sequence ID" value="XM_005713593.1"/>
</dbReference>
<dbReference type="Proteomes" id="UP000012073">
    <property type="component" value="Unassembled WGS sequence"/>
</dbReference>
<evidence type="ECO:0000313" key="2">
    <source>
        <dbReference type="EMBL" id="CDF33831.1"/>
    </source>
</evidence>
<keyword evidence="3" id="KW-1185">Reference proteome</keyword>
<proteinExistence type="predicted"/>
<sequence length="146" mass="16381">MPPISLKSHIPSVDETKPFPPFESRASSRRARIPRFAIHCVSQIDGNVHNSFWTHLFEPYVELGVPFRKGVCDVVLSGYPTYNVEISRFEAIPHPLHRLSQAIFRTLVEGSYGVLKSSSVCVKLLFDFPVGEDQSGERSPVHHPLG</sequence>
<reference evidence="3" key="1">
    <citation type="journal article" date="2013" name="Proc. Natl. Acad. Sci. U.S.A.">
        <title>Genome structure and metabolic features in the red seaweed Chondrus crispus shed light on evolution of the Archaeplastida.</title>
        <authorList>
            <person name="Collen J."/>
            <person name="Porcel B."/>
            <person name="Carre W."/>
            <person name="Ball S.G."/>
            <person name="Chaparro C."/>
            <person name="Tonon T."/>
            <person name="Barbeyron T."/>
            <person name="Michel G."/>
            <person name="Noel B."/>
            <person name="Valentin K."/>
            <person name="Elias M."/>
            <person name="Artiguenave F."/>
            <person name="Arun A."/>
            <person name="Aury J.M."/>
            <person name="Barbosa-Neto J.F."/>
            <person name="Bothwell J.H."/>
            <person name="Bouget F.Y."/>
            <person name="Brillet L."/>
            <person name="Cabello-Hurtado F."/>
            <person name="Capella-Gutierrez S."/>
            <person name="Charrier B."/>
            <person name="Cladiere L."/>
            <person name="Cock J.M."/>
            <person name="Coelho S.M."/>
            <person name="Colleoni C."/>
            <person name="Czjzek M."/>
            <person name="Da Silva C."/>
            <person name="Delage L."/>
            <person name="Denoeud F."/>
            <person name="Deschamps P."/>
            <person name="Dittami S.M."/>
            <person name="Gabaldon T."/>
            <person name="Gachon C.M."/>
            <person name="Groisillier A."/>
            <person name="Herve C."/>
            <person name="Jabbari K."/>
            <person name="Katinka M."/>
            <person name="Kloareg B."/>
            <person name="Kowalczyk N."/>
            <person name="Labadie K."/>
            <person name="Leblanc C."/>
            <person name="Lopez P.J."/>
            <person name="McLachlan D.H."/>
            <person name="Meslet-Cladiere L."/>
            <person name="Moustafa A."/>
            <person name="Nehr Z."/>
            <person name="Nyvall Collen P."/>
            <person name="Panaud O."/>
            <person name="Partensky F."/>
            <person name="Poulain J."/>
            <person name="Rensing S.A."/>
            <person name="Rousvoal S."/>
            <person name="Samson G."/>
            <person name="Symeonidi A."/>
            <person name="Weissenbach J."/>
            <person name="Zambounis A."/>
            <person name="Wincker P."/>
            <person name="Boyen C."/>
        </authorList>
    </citation>
    <scope>NUCLEOTIDE SEQUENCE [LARGE SCALE GENOMIC DNA]</scope>
    <source>
        <strain evidence="3">cv. Stackhouse</strain>
    </source>
</reference>
<dbReference type="KEGG" id="ccp:CHC_T00002538001"/>
<feature type="region of interest" description="Disordered" evidence="1">
    <location>
        <begin position="1"/>
        <end position="26"/>
    </location>
</feature>
<dbReference type="GeneID" id="17321375"/>
<evidence type="ECO:0000313" key="3">
    <source>
        <dbReference type="Proteomes" id="UP000012073"/>
    </source>
</evidence>
<evidence type="ECO:0000256" key="1">
    <source>
        <dbReference type="SAM" id="MobiDB-lite"/>
    </source>
</evidence>
<dbReference type="Gramene" id="CDF33831">
    <property type="protein sequence ID" value="CDF33831"/>
    <property type="gene ID" value="CHC_T00002538001"/>
</dbReference>
<name>R7Q8V9_CHOCR</name>
<accession>R7Q8V9</accession>
<organism evidence="2 3">
    <name type="scientific">Chondrus crispus</name>
    <name type="common">Carrageen Irish moss</name>
    <name type="synonym">Polymorpha crispa</name>
    <dbReference type="NCBI Taxonomy" id="2769"/>
    <lineage>
        <taxon>Eukaryota</taxon>
        <taxon>Rhodophyta</taxon>
        <taxon>Florideophyceae</taxon>
        <taxon>Rhodymeniophycidae</taxon>
        <taxon>Gigartinales</taxon>
        <taxon>Gigartinaceae</taxon>
        <taxon>Chondrus</taxon>
    </lineage>
</organism>
<dbReference type="EMBL" id="HG001659">
    <property type="protein sequence ID" value="CDF33831.1"/>
    <property type="molecule type" value="Genomic_DNA"/>
</dbReference>